<dbReference type="SMART" id="SM00943">
    <property type="entry name" value="Prim-Pol"/>
    <property type="match status" value="1"/>
</dbReference>
<gene>
    <name evidence="4" type="ORF">JS278_00815</name>
</gene>
<feature type="region of interest" description="Disordered" evidence="1">
    <location>
        <begin position="284"/>
        <end position="306"/>
    </location>
</feature>
<evidence type="ECO:0000259" key="2">
    <source>
        <dbReference type="SMART" id="SM00942"/>
    </source>
</evidence>
<keyword evidence="5" id="KW-1185">Reference proteome</keyword>
<reference evidence="4 5" key="1">
    <citation type="submission" date="2017-12" db="EMBL/GenBank/DDBJ databases">
        <title>The whole genome sequence of the Acidipropionibacterium virtanenii sp. nov. type strain JS278.</title>
        <authorList>
            <person name="Laine P."/>
            <person name="Deptula P."/>
            <person name="Varmanen P."/>
            <person name="Auvinen P."/>
        </authorList>
    </citation>
    <scope>NUCLEOTIDE SEQUENCE [LARGE SCALE GENOMIC DNA]</scope>
    <source>
        <strain evidence="4 5">JS278</strain>
    </source>
</reference>
<dbReference type="InterPro" id="IPR014820">
    <property type="entry name" value="PriCT_1"/>
</dbReference>
<evidence type="ECO:0000313" key="4">
    <source>
        <dbReference type="EMBL" id="AXE38002.1"/>
    </source>
</evidence>
<proteinExistence type="predicted"/>
<accession>A0A344URV4</accession>
<dbReference type="SUPFAM" id="SSF56747">
    <property type="entry name" value="Prim-pol domain"/>
    <property type="match status" value="1"/>
</dbReference>
<name>A0A344URV4_9ACTN</name>
<dbReference type="KEGG" id="acij:JS278_00815"/>
<dbReference type="AlphaFoldDB" id="A0A344URV4"/>
<organism evidence="4 5">
    <name type="scientific">Acidipropionibacterium virtanenii</name>
    <dbReference type="NCBI Taxonomy" id="2057246"/>
    <lineage>
        <taxon>Bacteria</taxon>
        <taxon>Bacillati</taxon>
        <taxon>Actinomycetota</taxon>
        <taxon>Actinomycetes</taxon>
        <taxon>Propionibacteriales</taxon>
        <taxon>Propionibacteriaceae</taxon>
        <taxon>Acidipropionibacterium</taxon>
    </lineage>
</organism>
<feature type="domain" description="Primase C-terminal 1" evidence="2">
    <location>
        <begin position="216"/>
        <end position="279"/>
    </location>
</feature>
<dbReference type="Proteomes" id="UP000251995">
    <property type="component" value="Chromosome"/>
</dbReference>
<evidence type="ECO:0008006" key="6">
    <source>
        <dbReference type="Google" id="ProtNLM"/>
    </source>
</evidence>
<sequence>MPGLSAFTQALMRMPPGASMGEAAMALASAGVPVFPVAVNGKQPMTRHGFHDATANLAQVRDWWSAFPRANVGMPTGASSGVVVVDVDVHGPANGYVALDRADNAGLLAGWEGLIQTPTDGLHAYYPATSGSEQRSWQVARAGIDFRGDGGYIIVPPSSRIIDGQRCVYRLEQVTRDQPQPLDAGRLRRFLDPPPPRTHGPDSQAMDHGVDVERLAAWVGRLQEGERNHGLFWAACTMAEHHVPPGQTLDVLTTAGGQAGLSVREVTVTVRSAYRTVTTAPISPSAPAAALEHPPPRMAVPVRGLP</sequence>
<evidence type="ECO:0000256" key="1">
    <source>
        <dbReference type="SAM" id="MobiDB-lite"/>
    </source>
</evidence>
<dbReference type="Pfam" id="PF08708">
    <property type="entry name" value="PriCT_1"/>
    <property type="match status" value="1"/>
</dbReference>
<dbReference type="InterPro" id="IPR015330">
    <property type="entry name" value="DNA_primase/pol_bifunc_N"/>
</dbReference>
<dbReference type="Pfam" id="PF09250">
    <property type="entry name" value="Prim-Pol"/>
    <property type="match status" value="1"/>
</dbReference>
<dbReference type="RefSeq" id="WP_114044081.1">
    <property type="nucleotide sequence ID" value="NZ_CP025198.1"/>
</dbReference>
<dbReference type="EMBL" id="CP025198">
    <property type="protein sequence ID" value="AXE38002.1"/>
    <property type="molecule type" value="Genomic_DNA"/>
</dbReference>
<evidence type="ECO:0000259" key="3">
    <source>
        <dbReference type="SMART" id="SM00943"/>
    </source>
</evidence>
<evidence type="ECO:0000313" key="5">
    <source>
        <dbReference type="Proteomes" id="UP000251995"/>
    </source>
</evidence>
<dbReference type="CDD" id="cd04859">
    <property type="entry name" value="Prim_Pol"/>
    <property type="match status" value="1"/>
</dbReference>
<protein>
    <recommendedName>
        <fullName evidence="6">DNA primase/polymerase bifunctional N-terminal domain-containing protein</fullName>
    </recommendedName>
</protein>
<feature type="domain" description="DNA primase/polymerase bifunctional N-terminal" evidence="3">
    <location>
        <begin position="24"/>
        <end position="182"/>
    </location>
</feature>
<dbReference type="SMART" id="SM00942">
    <property type="entry name" value="PriCT_1"/>
    <property type="match status" value="1"/>
</dbReference>
<feature type="region of interest" description="Disordered" evidence="1">
    <location>
        <begin position="185"/>
        <end position="207"/>
    </location>
</feature>
<dbReference type="OrthoDB" id="3218228at2"/>